<dbReference type="RefSeq" id="WP_144047153.1">
    <property type="nucleotide sequence ID" value="NZ_CP041614.1"/>
</dbReference>
<organism evidence="4 5">
    <name type="scientific">Shewanella psychropiezotolerans</name>
    <dbReference type="NCBI Taxonomy" id="2593655"/>
    <lineage>
        <taxon>Bacteria</taxon>
        <taxon>Pseudomonadati</taxon>
        <taxon>Pseudomonadota</taxon>
        <taxon>Gammaproteobacteria</taxon>
        <taxon>Alteromonadales</taxon>
        <taxon>Shewanellaceae</taxon>
        <taxon>Shewanella</taxon>
    </lineage>
</organism>
<comment type="cofactor">
    <cofactor evidence="1">
        <name>Mg(2+)</name>
        <dbReference type="ChEBI" id="CHEBI:18420"/>
    </cofactor>
</comment>
<dbReference type="Proteomes" id="UP000315947">
    <property type="component" value="Chromosome"/>
</dbReference>
<keyword evidence="2" id="KW-0378">Hydrolase</keyword>
<dbReference type="PROSITE" id="PS00893">
    <property type="entry name" value="NUDIX_BOX"/>
    <property type="match status" value="1"/>
</dbReference>
<evidence type="ECO:0000256" key="2">
    <source>
        <dbReference type="ARBA" id="ARBA00022801"/>
    </source>
</evidence>
<sequence length="150" mass="17509">MIRYVTGFMFSDNLQNVALISKIKPAWQKGLLNGVGGKIEHSETAEEAMAREFMEETGVNTNPEDWKLYTILSRPDEYEVNFFYMRDDRVYSVRTIEKEKVDVYQSNFLPDKVIWNLRWLIPLAQDSALQFSQPLRIYEKIAGSVTTLME</sequence>
<dbReference type="EMBL" id="CP041614">
    <property type="protein sequence ID" value="QDO84802.1"/>
    <property type="molecule type" value="Genomic_DNA"/>
</dbReference>
<dbReference type="InterPro" id="IPR000086">
    <property type="entry name" value="NUDIX_hydrolase_dom"/>
</dbReference>
<dbReference type="InterPro" id="IPR015797">
    <property type="entry name" value="NUDIX_hydrolase-like_dom_sf"/>
</dbReference>
<name>A0ABX5X2W4_9GAMM</name>
<reference evidence="4 5" key="1">
    <citation type="submission" date="2019-07" db="EMBL/GenBank/DDBJ databases">
        <title>Shewanella sp. YLB-06 whole genomic sequence.</title>
        <authorList>
            <person name="Yu L."/>
        </authorList>
    </citation>
    <scope>NUCLEOTIDE SEQUENCE [LARGE SCALE GENOMIC DNA]</scope>
    <source>
        <strain evidence="4 5">YLB-06</strain>
    </source>
</reference>
<evidence type="ECO:0000313" key="4">
    <source>
        <dbReference type="EMBL" id="QDO84802.1"/>
    </source>
</evidence>
<evidence type="ECO:0000313" key="5">
    <source>
        <dbReference type="Proteomes" id="UP000315947"/>
    </source>
</evidence>
<keyword evidence="5" id="KW-1185">Reference proteome</keyword>
<proteinExistence type="predicted"/>
<accession>A0ABX5X2W4</accession>
<feature type="domain" description="Nudix hydrolase" evidence="3">
    <location>
        <begin position="9"/>
        <end position="93"/>
    </location>
</feature>
<gene>
    <name evidence="4" type="ORF">FM037_18240</name>
</gene>
<protein>
    <submittedName>
        <fullName evidence="4">NUDIX domain-containing protein</fullName>
    </submittedName>
</protein>
<dbReference type="Pfam" id="PF00293">
    <property type="entry name" value="NUDIX"/>
    <property type="match status" value="1"/>
</dbReference>
<dbReference type="InterPro" id="IPR020084">
    <property type="entry name" value="NUDIX_hydrolase_CS"/>
</dbReference>
<evidence type="ECO:0000256" key="1">
    <source>
        <dbReference type="ARBA" id="ARBA00001946"/>
    </source>
</evidence>
<evidence type="ECO:0000259" key="3">
    <source>
        <dbReference type="Pfam" id="PF00293"/>
    </source>
</evidence>
<dbReference type="Gene3D" id="3.90.79.10">
    <property type="entry name" value="Nucleoside Triphosphate Pyrophosphohydrolase"/>
    <property type="match status" value="1"/>
</dbReference>
<dbReference type="SUPFAM" id="SSF55811">
    <property type="entry name" value="Nudix"/>
    <property type="match status" value="1"/>
</dbReference>